<evidence type="ECO:0000313" key="8">
    <source>
        <dbReference type="Proteomes" id="UP001489004"/>
    </source>
</evidence>
<comment type="subcellular location">
    <subcellularLocation>
        <location evidence="3">Cytoplasm</location>
    </subcellularLocation>
    <subcellularLocation>
        <location evidence="2">Nucleus</location>
    </subcellularLocation>
</comment>
<name>A0AAW1P8C9_9CHLO</name>
<reference evidence="7 8" key="1">
    <citation type="journal article" date="2024" name="Nat. Commun.">
        <title>Phylogenomics reveals the evolutionary origins of lichenization in chlorophyte algae.</title>
        <authorList>
            <person name="Puginier C."/>
            <person name="Libourel C."/>
            <person name="Otte J."/>
            <person name="Skaloud P."/>
            <person name="Haon M."/>
            <person name="Grisel S."/>
            <person name="Petersen M."/>
            <person name="Berrin J.G."/>
            <person name="Delaux P.M."/>
            <person name="Dal Grande F."/>
            <person name="Keller J."/>
        </authorList>
    </citation>
    <scope>NUCLEOTIDE SEQUENCE [LARGE SCALE GENOMIC DNA]</scope>
    <source>
        <strain evidence="7 8">SAG 2043</strain>
    </source>
</reference>
<dbReference type="PANTHER" id="PTHR33588">
    <property type="entry name" value="CILIA- AND FLAGELLA-ASSOCIATED PROTEIN 299"/>
    <property type="match status" value="1"/>
</dbReference>
<dbReference type="PANTHER" id="PTHR33588:SF1">
    <property type="entry name" value="CILIA- AND FLAGELLA-ASSOCIATED PROTEIN 299"/>
    <property type="match status" value="1"/>
</dbReference>
<protein>
    <recommendedName>
        <fullName evidence="4">Cilia- and flagella-associated protein 299</fullName>
    </recommendedName>
</protein>
<keyword evidence="8" id="KW-1185">Reference proteome</keyword>
<evidence type="ECO:0000256" key="1">
    <source>
        <dbReference type="ARBA" id="ARBA00003056"/>
    </source>
</evidence>
<proteinExistence type="predicted"/>
<keyword evidence="5" id="KW-0963">Cytoplasm</keyword>
<comment type="function">
    <text evidence="1">May be involved in spermatogenesis.</text>
</comment>
<evidence type="ECO:0000256" key="6">
    <source>
        <dbReference type="ARBA" id="ARBA00023242"/>
    </source>
</evidence>
<dbReference type="GO" id="GO:0005737">
    <property type="term" value="C:cytoplasm"/>
    <property type="evidence" value="ECO:0007669"/>
    <property type="project" value="UniProtKB-SubCell"/>
</dbReference>
<gene>
    <name evidence="7" type="ORF">WJX72_006501</name>
</gene>
<comment type="caution">
    <text evidence="7">The sequence shown here is derived from an EMBL/GenBank/DDBJ whole genome shotgun (WGS) entry which is preliminary data.</text>
</comment>
<evidence type="ECO:0000256" key="5">
    <source>
        <dbReference type="ARBA" id="ARBA00022490"/>
    </source>
</evidence>
<sequence>MEEDLELLGSGTDPIAEQFETYEDYLDKQITPTDLFYLEDVALARQLVELGYHGNGEIIRREEFEERKKAAEDLRLARLNKKSKRLASAGKALEGFPLLQALAQREEAVRNGKLTTIVFIRDKNARGQEVSGYIDYGHRLKQDTMEAVFACKRRLLPNPQDLSFYNWDTQTSTSNPTVNFQVIADNEAGLLFKNKRDRKVINVDPKAKPGDNSTRTELETDEYLQVVIYDHVTRRRS</sequence>
<dbReference type="AlphaFoldDB" id="A0AAW1P8C9"/>
<evidence type="ECO:0000256" key="2">
    <source>
        <dbReference type="ARBA" id="ARBA00004123"/>
    </source>
</evidence>
<evidence type="ECO:0000256" key="3">
    <source>
        <dbReference type="ARBA" id="ARBA00004496"/>
    </source>
</evidence>
<dbReference type="InterPro" id="IPR027887">
    <property type="entry name" value="DUF4464"/>
</dbReference>
<organism evidence="7 8">
    <name type="scientific">[Myrmecia] bisecta</name>
    <dbReference type="NCBI Taxonomy" id="41462"/>
    <lineage>
        <taxon>Eukaryota</taxon>
        <taxon>Viridiplantae</taxon>
        <taxon>Chlorophyta</taxon>
        <taxon>core chlorophytes</taxon>
        <taxon>Trebouxiophyceae</taxon>
        <taxon>Trebouxiales</taxon>
        <taxon>Trebouxiaceae</taxon>
        <taxon>Myrmecia</taxon>
    </lineage>
</organism>
<accession>A0AAW1P8C9</accession>
<dbReference type="EMBL" id="JALJOR010000014">
    <property type="protein sequence ID" value="KAK9806230.1"/>
    <property type="molecule type" value="Genomic_DNA"/>
</dbReference>
<dbReference type="GO" id="GO:0005634">
    <property type="term" value="C:nucleus"/>
    <property type="evidence" value="ECO:0007669"/>
    <property type="project" value="UniProtKB-SubCell"/>
</dbReference>
<keyword evidence="6" id="KW-0539">Nucleus</keyword>
<dbReference type="Pfam" id="PF14713">
    <property type="entry name" value="DUF4464"/>
    <property type="match status" value="1"/>
</dbReference>
<evidence type="ECO:0000256" key="4">
    <source>
        <dbReference type="ARBA" id="ARBA00021436"/>
    </source>
</evidence>
<evidence type="ECO:0000313" key="7">
    <source>
        <dbReference type="EMBL" id="KAK9806230.1"/>
    </source>
</evidence>
<dbReference type="Proteomes" id="UP001489004">
    <property type="component" value="Unassembled WGS sequence"/>
</dbReference>